<sequence length="218" mass="23467">MSGGHRRRLPAGGDGRHRPPSGGRRAALMAILVGLFALRVVGQAAVTYGGAAFLPPPEQWQSGLLPYPALLAGQVILLALLVLVTIAAWRGSGVFAAPRPRLAAVLVWASYAYAAAMLLRYAVSMVVRPEWRWLGHTIPIVFHGVLAAYLFLVGRCLAREWTPAHAASGTGCPSRSRRGATEPRAGQLAARRENGHRPIAVRTGRRRGRARRQQRPAG</sequence>
<organism evidence="3">
    <name type="scientific">uncultured Thermomicrobiales bacterium</name>
    <dbReference type="NCBI Taxonomy" id="1645740"/>
    <lineage>
        <taxon>Bacteria</taxon>
        <taxon>Pseudomonadati</taxon>
        <taxon>Thermomicrobiota</taxon>
        <taxon>Thermomicrobia</taxon>
        <taxon>Thermomicrobiales</taxon>
        <taxon>environmental samples</taxon>
    </lineage>
</organism>
<keyword evidence="2" id="KW-0812">Transmembrane</keyword>
<feature type="transmembrane region" description="Helical" evidence="2">
    <location>
        <begin position="101"/>
        <end position="121"/>
    </location>
</feature>
<accession>A0A6J4VPD4</accession>
<evidence type="ECO:0000256" key="1">
    <source>
        <dbReference type="SAM" id="MobiDB-lite"/>
    </source>
</evidence>
<feature type="transmembrane region" description="Helical" evidence="2">
    <location>
        <begin position="26"/>
        <end position="49"/>
    </location>
</feature>
<feature type="compositionally biased region" description="Basic residues" evidence="1">
    <location>
        <begin position="203"/>
        <end position="218"/>
    </location>
</feature>
<feature type="region of interest" description="Disordered" evidence="1">
    <location>
        <begin position="1"/>
        <end position="22"/>
    </location>
</feature>
<name>A0A6J4VPD4_9BACT</name>
<evidence type="ECO:0000256" key="2">
    <source>
        <dbReference type="SAM" id="Phobius"/>
    </source>
</evidence>
<gene>
    <name evidence="3" type="ORF">AVDCRST_MAG19-4476</name>
</gene>
<dbReference type="EMBL" id="CADCWL010000246">
    <property type="protein sequence ID" value="CAA9584259.1"/>
    <property type="molecule type" value="Genomic_DNA"/>
</dbReference>
<feature type="transmembrane region" description="Helical" evidence="2">
    <location>
        <begin position="69"/>
        <end position="89"/>
    </location>
</feature>
<protein>
    <submittedName>
        <fullName evidence="3">Uncharacterized protein</fullName>
    </submittedName>
</protein>
<proteinExistence type="predicted"/>
<keyword evidence="2" id="KW-1133">Transmembrane helix</keyword>
<keyword evidence="2" id="KW-0472">Membrane</keyword>
<feature type="transmembrane region" description="Helical" evidence="2">
    <location>
        <begin position="133"/>
        <end position="152"/>
    </location>
</feature>
<dbReference type="AlphaFoldDB" id="A0A6J4VPD4"/>
<reference evidence="3" key="1">
    <citation type="submission" date="2020-02" db="EMBL/GenBank/DDBJ databases">
        <authorList>
            <person name="Meier V. D."/>
        </authorList>
    </citation>
    <scope>NUCLEOTIDE SEQUENCE</scope>
    <source>
        <strain evidence="3">AVDCRST_MAG19</strain>
    </source>
</reference>
<evidence type="ECO:0000313" key="3">
    <source>
        <dbReference type="EMBL" id="CAA9584259.1"/>
    </source>
</evidence>
<feature type="region of interest" description="Disordered" evidence="1">
    <location>
        <begin position="165"/>
        <end position="218"/>
    </location>
</feature>